<evidence type="ECO:0000259" key="2">
    <source>
        <dbReference type="Pfam" id="PF12572"/>
    </source>
</evidence>
<accession>A0A5J5EE45</accession>
<feature type="compositionally biased region" description="Acidic residues" evidence="1">
    <location>
        <begin position="65"/>
        <end position="77"/>
    </location>
</feature>
<feature type="compositionally biased region" description="Low complexity" evidence="1">
    <location>
        <begin position="27"/>
        <end position="38"/>
    </location>
</feature>
<evidence type="ECO:0000313" key="4">
    <source>
        <dbReference type="Proteomes" id="UP000326924"/>
    </source>
</evidence>
<reference evidence="3 4" key="1">
    <citation type="submission" date="2019-09" db="EMBL/GenBank/DDBJ databases">
        <title>Draft genome of the ectomycorrhizal ascomycete Sphaerosporella brunnea.</title>
        <authorList>
            <consortium name="DOE Joint Genome Institute"/>
            <person name="Benucci G.M."/>
            <person name="Marozzi G."/>
            <person name="Antonielli L."/>
            <person name="Sanchez S."/>
            <person name="Marco P."/>
            <person name="Wang X."/>
            <person name="Falini L.B."/>
            <person name="Barry K."/>
            <person name="Haridas S."/>
            <person name="Lipzen A."/>
            <person name="Labutti K."/>
            <person name="Grigoriev I.V."/>
            <person name="Murat C."/>
            <person name="Martin F."/>
            <person name="Albertini E."/>
            <person name="Donnini D."/>
            <person name="Bonito G."/>
        </authorList>
    </citation>
    <scope>NUCLEOTIDE SEQUENCE [LARGE SCALE GENOMIC DNA]</scope>
    <source>
        <strain evidence="3 4">Sb_GMNB300</strain>
    </source>
</reference>
<dbReference type="PANTHER" id="PTHR46370:SF1">
    <property type="entry name" value="GPALPP MOTIFS-CONTAINING PROTEIN 1"/>
    <property type="match status" value="1"/>
</dbReference>
<evidence type="ECO:0000256" key="1">
    <source>
        <dbReference type="SAM" id="MobiDB-lite"/>
    </source>
</evidence>
<feature type="region of interest" description="Disordered" evidence="1">
    <location>
        <begin position="232"/>
        <end position="290"/>
    </location>
</feature>
<feature type="region of interest" description="Disordered" evidence="1">
    <location>
        <begin position="1"/>
        <end position="216"/>
    </location>
</feature>
<organism evidence="3 4">
    <name type="scientific">Sphaerosporella brunnea</name>
    <dbReference type="NCBI Taxonomy" id="1250544"/>
    <lineage>
        <taxon>Eukaryota</taxon>
        <taxon>Fungi</taxon>
        <taxon>Dikarya</taxon>
        <taxon>Ascomycota</taxon>
        <taxon>Pezizomycotina</taxon>
        <taxon>Pezizomycetes</taxon>
        <taxon>Pezizales</taxon>
        <taxon>Pyronemataceae</taxon>
        <taxon>Sphaerosporella</taxon>
    </lineage>
</organism>
<dbReference type="AlphaFoldDB" id="A0A5J5EE45"/>
<dbReference type="InterPro" id="IPR022226">
    <property type="entry name" value="DUF3752"/>
</dbReference>
<proteinExistence type="predicted"/>
<feature type="domain" description="DUF3752" evidence="2">
    <location>
        <begin position="135"/>
        <end position="285"/>
    </location>
</feature>
<dbReference type="InParanoid" id="A0A5J5EE45"/>
<feature type="compositionally biased region" description="Polar residues" evidence="1">
    <location>
        <begin position="166"/>
        <end position="178"/>
    </location>
</feature>
<name>A0A5J5EE45_9PEZI</name>
<feature type="compositionally biased region" description="Basic and acidic residues" evidence="1">
    <location>
        <begin position="179"/>
        <end position="192"/>
    </location>
</feature>
<protein>
    <recommendedName>
        <fullName evidence="2">DUF3752 domain-containing protein</fullName>
    </recommendedName>
</protein>
<keyword evidence="4" id="KW-1185">Reference proteome</keyword>
<dbReference type="Pfam" id="PF12572">
    <property type="entry name" value="DUF3752"/>
    <property type="match status" value="1"/>
</dbReference>
<comment type="caution">
    <text evidence="3">The sequence shown here is derived from an EMBL/GenBank/DDBJ whole genome shotgun (WGS) entry which is preliminary data.</text>
</comment>
<evidence type="ECO:0000313" key="3">
    <source>
        <dbReference type="EMBL" id="KAA8893493.1"/>
    </source>
</evidence>
<dbReference type="InterPro" id="IPR046331">
    <property type="entry name" value="GPAM1-like"/>
</dbReference>
<feature type="compositionally biased region" description="Basic and acidic residues" evidence="1">
    <location>
        <begin position="232"/>
        <end position="260"/>
    </location>
</feature>
<feature type="compositionally biased region" description="Basic and acidic residues" evidence="1">
    <location>
        <begin position="124"/>
        <end position="149"/>
    </location>
</feature>
<gene>
    <name evidence="3" type="ORF">FN846DRAFT_913966</name>
</gene>
<dbReference type="EMBL" id="VXIS01000434">
    <property type="protein sequence ID" value="KAA8893493.1"/>
    <property type="molecule type" value="Genomic_DNA"/>
</dbReference>
<dbReference type="OrthoDB" id="73491at2759"/>
<sequence>MNRQFAGPQIPDHILAKRKREEEGEAAAKASSPAATSRQSSEEEDAAPKKKRIAGPAPPPAPLEELPEGSPNDDDSGNESSSSSDDDFGPAPPTASRTEEEEEREAQRRLARFQTAQKTASNDGKPKRDEWMIVPPKSEDWASKVDPTKIKNRKFQTGKGAKAPQRGNSGENTLWTETPEQKRQRLEDEVMGRRKPATQGPADNNKKGVSSAEAEETARRIREYNYQYRGKSLYDEHKQQARFEEDDPSKRAFDREKDIAGGRQISNQQKREMLNRAADFGSRFSSGKYL</sequence>
<dbReference type="Proteomes" id="UP000326924">
    <property type="component" value="Unassembled WGS sequence"/>
</dbReference>
<dbReference type="PANTHER" id="PTHR46370">
    <property type="entry name" value="GPALPP MOTIFS-CONTAINING PROTEIN 1"/>
    <property type="match status" value="1"/>
</dbReference>